<organism evidence="1">
    <name type="scientific">viral metagenome</name>
    <dbReference type="NCBI Taxonomy" id="1070528"/>
    <lineage>
        <taxon>unclassified sequences</taxon>
        <taxon>metagenomes</taxon>
        <taxon>organismal metagenomes</taxon>
    </lineage>
</organism>
<dbReference type="AlphaFoldDB" id="A0A6M3IZ09"/>
<name>A0A6M3IZ09_9ZZZZ</name>
<dbReference type="EMBL" id="MT141464">
    <property type="protein sequence ID" value="QJA62201.1"/>
    <property type="molecule type" value="Genomic_DNA"/>
</dbReference>
<gene>
    <name evidence="1" type="ORF">MM415B00814_0020</name>
</gene>
<accession>A0A6M3IZ09</accession>
<evidence type="ECO:0000313" key="1">
    <source>
        <dbReference type="EMBL" id="QJA62201.1"/>
    </source>
</evidence>
<protein>
    <submittedName>
        <fullName evidence="1">Uncharacterized protein</fullName>
    </submittedName>
</protein>
<sequence length="875" mass="96143">MADLYDQIAQFDPVKPQLPGTGGSGDIYDQIAKFDPMVSEAVESAIVLPDDPRKLREPVAKTGTGPGFKTLWKAAFVEDPETMKRIYAKAEFPEMKIEDAMKRYSMRGKNLVFRNRLGRLEAVHPDKFLSKLKSLTALTLGQPAIPLSILGTVVGGVVGAGAGAGTGEAIRRFIGHEVFQEPTDKLGIALGVAAETGLGAVSELGGRVFAGAINRTMGIGKPVGRTVGKIAMGDMKVMTPAERKLVKAAGIRMINPLADVAEMERIQGIAKRFNIELNLPQMAGNKSLINRFSLLGDLAESSDLIQEALKTQNIQIQNAVPRFLNTLAEDADPFYVGGEIRQAARDAIKGLKGKRAAASKPWYEKAFANEDIAVDVEPVINYIDTELQTAKGSIRNELLRAKKIIEVPDLPRKLAKEDYGYAGVGYNVKQVKDLKNTWKIDIYDDDMLTGIRGKIDDVLHGEPGGRKPIDSGYGPDEGEWMGYSSTYPHFMVNKGWSADEVITALEKGFNGENLGIQQAEIVEAALGELEAERVARGYFDPAGGLEAIEEIAERPGVKYTGKYDTSLKGLHGSKMEFDDIIKNARQTGMGNTIKRNYVKIKDILLEQMDTASPDYAQARLIHAINSPMVESAEKGAMGALANMKDTNIAGAATQLLASKNTSPEQIVRMRRLIQRYESGYKTNVQGMIPEEGGIWNSALRDFIRFRFENLKESQVSEISNIGGALRKAVFGNERQRKILKAAMSPSQYRNLTDFMEILRRTGLTYTKESTTATRQMELRAFQRELGADALQAVTSPTTAPKRLLADRIDELRFGRGARQMAERILHPSAGEQLKRIKRLSPRGEELARAITVFIGLESPAVQESFTTQTDERANE</sequence>
<reference evidence="1" key="1">
    <citation type="submission" date="2020-03" db="EMBL/GenBank/DDBJ databases">
        <title>The deep terrestrial virosphere.</title>
        <authorList>
            <person name="Holmfeldt K."/>
            <person name="Nilsson E."/>
            <person name="Simone D."/>
            <person name="Lopez-Fernandez M."/>
            <person name="Wu X."/>
            <person name="de Brujin I."/>
            <person name="Lundin D."/>
            <person name="Andersson A."/>
            <person name="Bertilsson S."/>
            <person name="Dopson M."/>
        </authorList>
    </citation>
    <scope>NUCLEOTIDE SEQUENCE</scope>
    <source>
        <strain evidence="1">MM415B00814</strain>
    </source>
</reference>
<proteinExistence type="predicted"/>